<keyword evidence="8" id="KW-0997">Cell inner membrane</keyword>
<dbReference type="Proteomes" id="UP000267049">
    <property type="component" value="Unassembled WGS sequence"/>
</dbReference>
<keyword evidence="5 8" id="KW-0812">Transmembrane</keyword>
<comment type="subcellular location">
    <subcellularLocation>
        <location evidence="8">Cell inner membrane</location>
        <topology evidence="8">Multi-pass membrane protein</topology>
    </subcellularLocation>
    <subcellularLocation>
        <location evidence="1">Cell membrane</location>
        <topology evidence="1">Multi-pass membrane protein</topology>
    </subcellularLocation>
</comment>
<evidence type="ECO:0000256" key="8">
    <source>
        <dbReference type="RuleBase" id="RU365088"/>
    </source>
</evidence>
<organism evidence="10 11">
    <name type="scientific">Montanilutibacter psychrotolerans</name>
    <dbReference type="NCBI Taxonomy" id="1327343"/>
    <lineage>
        <taxon>Bacteria</taxon>
        <taxon>Pseudomonadati</taxon>
        <taxon>Pseudomonadota</taxon>
        <taxon>Gammaproteobacteria</taxon>
        <taxon>Lysobacterales</taxon>
        <taxon>Lysobacteraceae</taxon>
        <taxon>Montanilutibacter</taxon>
    </lineage>
</organism>
<name>A0A3M8STJ5_9GAMM</name>
<keyword evidence="4" id="KW-1003">Cell membrane</keyword>
<feature type="domain" description="Major facilitator superfamily (MFS) profile" evidence="9">
    <location>
        <begin position="28"/>
        <end position="411"/>
    </location>
</feature>
<dbReference type="AlphaFoldDB" id="A0A3M8STJ5"/>
<keyword evidence="3 8" id="KW-0813">Transport</keyword>
<feature type="transmembrane region" description="Helical" evidence="8">
    <location>
        <begin position="28"/>
        <end position="50"/>
    </location>
</feature>
<feature type="transmembrane region" description="Helical" evidence="8">
    <location>
        <begin position="62"/>
        <end position="82"/>
    </location>
</feature>
<feature type="transmembrane region" description="Helical" evidence="8">
    <location>
        <begin position="390"/>
        <end position="408"/>
    </location>
</feature>
<dbReference type="InterPro" id="IPR020846">
    <property type="entry name" value="MFS_dom"/>
</dbReference>
<evidence type="ECO:0000256" key="5">
    <source>
        <dbReference type="ARBA" id="ARBA00022692"/>
    </source>
</evidence>
<dbReference type="InterPro" id="IPR011701">
    <property type="entry name" value="MFS"/>
</dbReference>
<keyword evidence="7 8" id="KW-0472">Membrane</keyword>
<feature type="transmembrane region" description="Helical" evidence="8">
    <location>
        <begin position="325"/>
        <end position="351"/>
    </location>
</feature>
<dbReference type="GO" id="GO:0042910">
    <property type="term" value="F:xenobiotic transmembrane transporter activity"/>
    <property type="evidence" value="ECO:0007669"/>
    <property type="project" value="InterPro"/>
</dbReference>
<dbReference type="OrthoDB" id="9814303at2"/>
<feature type="transmembrane region" description="Helical" evidence="8">
    <location>
        <begin position="235"/>
        <end position="256"/>
    </location>
</feature>
<comment type="similarity">
    <text evidence="2 8">Belongs to the major facilitator superfamily. Bcr/CmlA family.</text>
</comment>
<feature type="transmembrane region" description="Helical" evidence="8">
    <location>
        <begin position="94"/>
        <end position="113"/>
    </location>
</feature>
<dbReference type="InterPro" id="IPR001958">
    <property type="entry name" value="Tet-R_TetA/multi-R_MdtG-like"/>
</dbReference>
<comment type="caution">
    <text evidence="10">The sequence shown here is derived from an EMBL/GenBank/DDBJ whole genome shotgun (WGS) entry which is preliminary data.</text>
</comment>
<evidence type="ECO:0000256" key="7">
    <source>
        <dbReference type="ARBA" id="ARBA00023136"/>
    </source>
</evidence>
<feature type="transmembrane region" description="Helical" evidence="8">
    <location>
        <begin position="152"/>
        <end position="176"/>
    </location>
</feature>
<feature type="transmembrane region" description="Helical" evidence="8">
    <location>
        <begin position="298"/>
        <end position="319"/>
    </location>
</feature>
<dbReference type="Gene3D" id="1.20.1720.10">
    <property type="entry name" value="Multidrug resistance protein D"/>
    <property type="match status" value="1"/>
</dbReference>
<dbReference type="PROSITE" id="PS50850">
    <property type="entry name" value="MFS"/>
    <property type="match status" value="1"/>
</dbReference>
<dbReference type="GO" id="GO:1990961">
    <property type="term" value="P:xenobiotic detoxification by transmembrane export across the plasma membrane"/>
    <property type="evidence" value="ECO:0007669"/>
    <property type="project" value="InterPro"/>
</dbReference>
<dbReference type="NCBIfam" id="TIGR00710">
    <property type="entry name" value="efflux_Bcr_CflA"/>
    <property type="match status" value="1"/>
</dbReference>
<feature type="transmembrane region" description="Helical" evidence="8">
    <location>
        <begin position="363"/>
        <end position="384"/>
    </location>
</feature>
<dbReference type="Pfam" id="PF07690">
    <property type="entry name" value="MFS_1"/>
    <property type="match status" value="1"/>
</dbReference>
<evidence type="ECO:0000313" key="11">
    <source>
        <dbReference type="Proteomes" id="UP000267049"/>
    </source>
</evidence>
<accession>A0A3M8STJ5</accession>
<feature type="transmembrane region" description="Helical" evidence="8">
    <location>
        <begin position="182"/>
        <end position="202"/>
    </location>
</feature>
<dbReference type="PANTHER" id="PTHR23502">
    <property type="entry name" value="MAJOR FACILITATOR SUPERFAMILY"/>
    <property type="match status" value="1"/>
</dbReference>
<dbReference type="PANTHER" id="PTHR23502:SF132">
    <property type="entry name" value="POLYAMINE TRANSPORTER 2-RELATED"/>
    <property type="match status" value="1"/>
</dbReference>
<evidence type="ECO:0000256" key="4">
    <source>
        <dbReference type="ARBA" id="ARBA00022475"/>
    </source>
</evidence>
<evidence type="ECO:0000259" key="9">
    <source>
        <dbReference type="PROSITE" id="PS50850"/>
    </source>
</evidence>
<dbReference type="GO" id="GO:0015385">
    <property type="term" value="F:sodium:proton antiporter activity"/>
    <property type="evidence" value="ECO:0007669"/>
    <property type="project" value="TreeGrafter"/>
</dbReference>
<keyword evidence="11" id="KW-1185">Reference proteome</keyword>
<feature type="transmembrane region" description="Helical" evidence="8">
    <location>
        <begin position="268"/>
        <end position="286"/>
    </location>
</feature>
<dbReference type="PRINTS" id="PR01035">
    <property type="entry name" value="TCRTETA"/>
</dbReference>
<evidence type="ECO:0000313" key="10">
    <source>
        <dbReference type="EMBL" id="RNF82544.1"/>
    </source>
</evidence>
<proteinExistence type="inferred from homology"/>
<keyword evidence="6 8" id="KW-1133">Transmembrane helix</keyword>
<protein>
    <recommendedName>
        <fullName evidence="8">Bcr/CflA family efflux transporter</fullName>
    </recommendedName>
</protein>
<reference evidence="10 11" key="1">
    <citation type="submission" date="2018-11" db="EMBL/GenBank/DDBJ databases">
        <title>Lysobacter cryohumiis sp. nov., isolated from soil in the Tianshan Mountains, Xinjiang, China.</title>
        <authorList>
            <person name="Luo Y."/>
            <person name="Sheng H."/>
        </authorList>
    </citation>
    <scope>NUCLEOTIDE SEQUENCE [LARGE SCALE GENOMIC DNA]</scope>
    <source>
        <strain evidence="10 11">ZS60</strain>
    </source>
</reference>
<dbReference type="EMBL" id="RIBS01000007">
    <property type="protein sequence ID" value="RNF82544.1"/>
    <property type="molecule type" value="Genomic_DNA"/>
</dbReference>
<evidence type="ECO:0000256" key="6">
    <source>
        <dbReference type="ARBA" id="ARBA00022989"/>
    </source>
</evidence>
<dbReference type="SUPFAM" id="SSF103473">
    <property type="entry name" value="MFS general substrate transporter"/>
    <property type="match status" value="1"/>
</dbReference>
<dbReference type="CDD" id="cd17320">
    <property type="entry name" value="MFS_MdfA_MDR_like"/>
    <property type="match status" value="1"/>
</dbReference>
<sequence>MDDRSVFRWPVRSESTQGGSGQLSRGKLAAILGGLAMFGPFSIDTIFPAFPAMGVALHADKLAIQQTISVYLLAYALMSVVHGPLSDAIGRRKVILGGLVVFTLASVGCAMATDLTTLLAFRALQGLSSGVGLIVGRALIRDVLQGDDAQRMMSQVSMIFGVAPAIAPIIGGWILGWSQWPAIFWFLVAFALVLLLATWLMLPETHPPEARLPMVPRRLLRDYVSIAFNPRFQRLAAASAFNFAALWVYIASAPALVIDLLKLDERQFGWFFVPMISGMVLGAFVSGRAAGRVPGQRLVTIGFACSATAMLLNLGYNLWTDVPQVPWAVLPMSLNAFGIALVFPIVTLAILDMYPRQRGSVSSLQAFTSLVLNALIAGVLSPLVSGSAMGLLGSAATFLVLAWLFWTWESRASRPLQPCTGESNTVPGESL</sequence>
<dbReference type="GO" id="GO:0005886">
    <property type="term" value="C:plasma membrane"/>
    <property type="evidence" value="ECO:0007669"/>
    <property type="project" value="UniProtKB-SubCell"/>
</dbReference>
<dbReference type="InterPro" id="IPR004812">
    <property type="entry name" value="Efflux_drug-R_Bcr/CmlA"/>
</dbReference>
<evidence type="ECO:0000256" key="1">
    <source>
        <dbReference type="ARBA" id="ARBA00004651"/>
    </source>
</evidence>
<gene>
    <name evidence="10" type="ORF">EER27_13625</name>
</gene>
<feature type="transmembrane region" description="Helical" evidence="8">
    <location>
        <begin position="119"/>
        <end position="140"/>
    </location>
</feature>
<dbReference type="InterPro" id="IPR036259">
    <property type="entry name" value="MFS_trans_sf"/>
</dbReference>
<evidence type="ECO:0000256" key="3">
    <source>
        <dbReference type="ARBA" id="ARBA00022448"/>
    </source>
</evidence>
<evidence type="ECO:0000256" key="2">
    <source>
        <dbReference type="ARBA" id="ARBA00006236"/>
    </source>
</evidence>